<comment type="subcellular location">
    <subcellularLocation>
        <location evidence="1">Membrane</location>
        <topology evidence="1">Single-pass membrane protein</topology>
    </subcellularLocation>
</comment>
<name>A0A2N9W2H2_9HYPH</name>
<accession>A0A2N9W2H2</accession>
<dbReference type="GO" id="GO:0016020">
    <property type="term" value="C:membrane"/>
    <property type="evidence" value="ECO:0007669"/>
    <property type="project" value="UniProtKB-SubCell"/>
</dbReference>
<dbReference type="AlphaFoldDB" id="A0A2N9W2H2"/>
<proteinExistence type="inferred from homology"/>
<evidence type="ECO:0000256" key="4">
    <source>
        <dbReference type="ARBA" id="ARBA00022475"/>
    </source>
</evidence>
<organism evidence="7 8">
    <name type="scientific">Phyllobacterium zundukense</name>
    <dbReference type="NCBI Taxonomy" id="1867719"/>
    <lineage>
        <taxon>Bacteria</taxon>
        <taxon>Pseudomonadati</taxon>
        <taxon>Pseudomonadota</taxon>
        <taxon>Alphaproteobacteria</taxon>
        <taxon>Hyphomicrobiales</taxon>
        <taxon>Phyllobacteriaceae</taxon>
        <taxon>Phyllobacterium</taxon>
    </lineage>
</organism>
<dbReference type="Pfam" id="PF07886">
    <property type="entry name" value="BA14K"/>
    <property type="match status" value="1"/>
</dbReference>
<dbReference type="GO" id="GO:0030246">
    <property type="term" value="F:carbohydrate binding"/>
    <property type="evidence" value="ECO:0007669"/>
    <property type="project" value="UniProtKB-KW"/>
</dbReference>
<comment type="caution">
    <text evidence="7">The sequence shown here is derived from an EMBL/GenBank/DDBJ whole genome shotgun (WGS) entry which is preliminary data.</text>
</comment>
<evidence type="ECO:0000313" key="7">
    <source>
        <dbReference type="EMBL" id="PIO45940.1"/>
    </source>
</evidence>
<sequence>MDWVTNFGGTTMKIWKVLPTAFGALVAMQLVSASAQGIETYRPAPRGLDVVPIKPLLLRNGSPANPASRDCTGSSRCVDFRVRRPVGPSGPTQTERCQARYQTYRAFDNTYQPFNGPRRRCDL</sequence>
<keyword evidence="8" id="KW-1185">Reference proteome</keyword>
<comment type="similarity">
    <text evidence="2">Belongs to the BA14k family.</text>
</comment>
<dbReference type="InterPro" id="IPR012413">
    <property type="entry name" value="BA14K"/>
</dbReference>
<keyword evidence="4" id="KW-1003">Cell membrane</keyword>
<reference evidence="8" key="1">
    <citation type="journal article" date="2017" name="Int J Environ Stud">
        <title>Does the Miocene-Pliocene relict legume Oxytropis triphylla form nitrogen-fixing nodules with a combination of bacterial strains?</title>
        <authorList>
            <person name="Safronova V."/>
            <person name="Belimov A."/>
            <person name="Sazanova A."/>
            <person name="Kuznetsova I."/>
            <person name="Popova J."/>
            <person name="Andronov E."/>
            <person name="Verkhozina A."/>
            <person name="Tikhonovich I."/>
        </authorList>
    </citation>
    <scope>NUCLEOTIDE SEQUENCE [LARGE SCALE GENOMIC DNA]</scope>
    <source>
        <strain evidence="8">Tri-38</strain>
    </source>
</reference>
<dbReference type="EMBL" id="MZMT01000014">
    <property type="protein sequence ID" value="PIO45940.1"/>
    <property type="molecule type" value="Genomic_DNA"/>
</dbReference>
<comment type="function">
    <text evidence="6">Has immunoglobulin-binding and hemagglutination properties, and can bind to mannose. Essential for virulence. May be involved in LPS biosynthesis or polysaccharide transport.</text>
</comment>
<evidence type="ECO:0000256" key="6">
    <source>
        <dbReference type="ARBA" id="ARBA00025321"/>
    </source>
</evidence>
<dbReference type="RefSeq" id="WP_099998416.1">
    <property type="nucleotide sequence ID" value="NZ_CP017940.1"/>
</dbReference>
<keyword evidence="4" id="KW-0472">Membrane</keyword>
<evidence type="ECO:0000256" key="2">
    <source>
        <dbReference type="ARBA" id="ARBA00010270"/>
    </source>
</evidence>
<gene>
    <name evidence="7" type="ORF">B5P45_05250</name>
</gene>
<evidence type="ECO:0000256" key="3">
    <source>
        <dbReference type="ARBA" id="ARBA00020552"/>
    </source>
</evidence>
<dbReference type="Proteomes" id="UP000232163">
    <property type="component" value="Unassembled WGS sequence"/>
</dbReference>
<evidence type="ECO:0000313" key="8">
    <source>
        <dbReference type="Proteomes" id="UP000232163"/>
    </source>
</evidence>
<evidence type="ECO:0000256" key="1">
    <source>
        <dbReference type="ARBA" id="ARBA00004167"/>
    </source>
</evidence>
<keyword evidence="5" id="KW-0430">Lectin</keyword>
<dbReference type="OrthoDB" id="8117189at2"/>
<evidence type="ECO:0000256" key="5">
    <source>
        <dbReference type="ARBA" id="ARBA00022734"/>
    </source>
</evidence>
<protein>
    <recommendedName>
        <fullName evidence="3">Lectin-like protein BA14k</fullName>
    </recommendedName>
</protein>